<gene>
    <name evidence="13" type="ORF">E0W60_29945</name>
</gene>
<evidence type="ECO:0000256" key="5">
    <source>
        <dbReference type="ARBA" id="ARBA00022692"/>
    </source>
</evidence>
<dbReference type="PANTHER" id="PTHR34501">
    <property type="entry name" value="PROTEIN YDDL-RELATED"/>
    <property type="match status" value="1"/>
</dbReference>
<evidence type="ECO:0000256" key="10">
    <source>
        <dbReference type="ARBA" id="ARBA00023237"/>
    </source>
</evidence>
<dbReference type="Gene3D" id="2.40.160.10">
    <property type="entry name" value="Porin"/>
    <property type="match status" value="1"/>
</dbReference>
<keyword evidence="3" id="KW-0813">Transport</keyword>
<comment type="subcellular location">
    <subcellularLocation>
        <location evidence="1">Cell outer membrane</location>
        <topology evidence="1">Multi-pass membrane protein</topology>
    </subcellularLocation>
</comment>
<dbReference type="PRINTS" id="PR00184">
    <property type="entry name" value="NEISSPPORIN"/>
</dbReference>
<accession>A0A4P7LGT6</accession>
<keyword evidence="10" id="KW-0998">Cell outer membrane</keyword>
<dbReference type="EMBL" id="CP038636">
    <property type="protein sequence ID" value="QBY55310.1"/>
    <property type="molecule type" value="Genomic_DNA"/>
</dbReference>
<dbReference type="InterPro" id="IPR002299">
    <property type="entry name" value="Porin_Neis"/>
</dbReference>
<dbReference type="SUPFAM" id="SSF56935">
    <property type="entry name" value="Porins"/>
    <property type="match status" value="1"/>
</dbReference>
<dbReference type="InterPro" id="IPR033900">
    <property type="entry name" value="Gram_neg_porin_domain"/>
</dbReference>
<evidence type="ECO:0000256" key="4">
    <source>
        <dbReference type="ARBA" id="ARBA00022452"/>
    </source>
</evidence>
<evidence type="ECO:0000256" key="8">
    <source>
        <dbReference type="ARBA" id="ARBA00023114"/>
    </source>
</evidence>
<dbReference type="InterPro" id="IPR050298">
    <property type="entry name" value="Gram-neg_bact_OMP"/>
</dbReference>
<evidence type="ECO:0000259" key="12">
    <source>
        <dbReference type="Pfam" id="PF13609"/>
    </source>
</evidence>
<keyword evidence="4" id="KW-1134">Transmembrane beta strand</keyword>
<dbReference type="InterPro" id="IPR023614">
    <property type="entry name" value="Porin_dom_sf"/>
</dbReference>
<name>A0A4P7LGT6_9BURK</name>
<feature type="signal peptide" evidence="11">
    <location>
        <begin position="1"/>
        <end position="20"/>
    </location>
</feature>
<dbReference type="PANTHER" id="PTHR34501:SF9">
    <property type="entry name" value="MAJOR OUTER MEMBRANE PROTEIN P.IA"/>
    <property type="match status" value="1"/>
</dbReference>
<feature type="domain" description="Porin" evidence="12">
    <location>
        <begin position="8"/>
        <end position="349"/>
    </location>
</feature>
<keyword evidence="13" id="KW-0614">Plasmid</keyword>
<dbReference type="Pfam" id="PF13609">
    <property type="entry name" value="Porin_4"/>
    <property type="match status" value="1"/>
</dbReference>
<evidence type="ECO:0000313" key="13">
    <source>
        <dbReference type="EMBL" id="QBY55310.1"/>
    </source>
</evidence>
<keyword evidence="9" id="KW-0472">Membrane</keyword>
<evidence type="ECO:0000256" key="6">
    <source>
        <dbReference type="ARBA" id="ARBA00022729"/>
    </source>
</evidence>
<keyword evidence="6 11" id="KW-0732">Signal</keyword>
<evidence type="ECO:0000256" key="2">
    <source>
        <dbReference type="ARBA" id="ARBA00011233"/>
    </source>
</evidence>
<keyword evidence="5" id="KW-0812">Transmembrane</keyword>
<evidence type="ECO:0000256" key="9">
    <source>
        <dbReference type="ARBA" id="ARBA00023136"/>
    </source>
</evidence>
<dbReference type="CDD" id="cd00342">
    <property type="entry name" value="gram_neg_porins"/>
    <property type="match status" value="1"/>
</dbReference>
<evidence type="ECO:0000256" key="1">
    <source>
        <dbReference type="ARBA" id="ARBA00004571"/>
    </source>
</evidence>
<organism evidence="13 14">
    <name type="scientific">Cupriavidus oxalaticus</name>
    <dbReference type="NCBI Taxonomy" id="96344"/>
    <lineage>
        <taxon>Bacteria</taxon>
        <taxon>Pseudomonadati</taxon>
        <taxon>Pseudomonadota</taxon>
        <taxon>Betaproteobacteria</taxon>
        <taxon>Burkholderiales</taxon>
        <taxon>Burkholderiaceae</taxon>
        <taxon>Cupriavidus</taxon>
    </lineage>
</organism>
<feature type="chain" id="PRO_5020416786" evidence="11">
    <location>
        <begin position="21"/>
        <end position="390"/>
    </location>
</feature>
<dbReference type="GO" id="GO:0009279">
    <property type="term" value="C:cell outer membrane"/>
    <property type="evidence" value="ECO:0007669"/>
    <property type="project" value="UniProtKB-SubCell"/>
</dbReference>
<dbReference type="GO" id="GO:0015288">
    <property type="term" value="F:porin activity"/>
    <property type="evidence" value="ECO:0007669"/>
    <property type="project" value="UniProtKB-KW"/>
</dbReference>
<keyword evidence="8" id="KW-0626">Porin</keyword>
<evidence type="ECO:0000313" key="14">
    <source>
        <dbReference type="Proteomes" id="UP000295294"/>
    </source>
</evidence>
<keyword evidence="7" id="KW-0406">Ion transport</keyword>
<evidence type="ECO:0000256" key="7">
    <source>
        <dbReference type="ARBA" id="ARBA00023065"/>
    </source>
</evidence>
<dbReference type="RefSeq" id="WP_135706575.1">
    <property type="nucleotide sequence ID" value="NZ_CP038636.1"/>
</dbReference>
<dbReference type="GO" id="GO:0006811">
    <property type="term" value="P:monoatomic ion transport"/>
    <property type="evidence" value="ECO:0007669"/>
    <property type="project" value="UniProtKB-KW"/>
</dbReference>
<dbReference type="KEGG" id="cox:E0W60_29945"/>
<reference evidence="13 14" key="1">
    <citation type="submission" date="2019-03" db="EMBL/GenBank/DDBJ databases">
        <title>Efficiently degradation of phenoxyalkanoic acid herbicides by Cupriavidus oxalaticus strain X32.</title>
        <authorList>
            <person name="Sheng X."/>
        </authorList>
    </citation>
    <scope>NUCLEOTIDE SEQUENCE [LARGE SCALE GENOMIC DNA]</scope>
    <source>
        <strain evidence="13 14">X32</strain>
        <plasmid evidence="13 14">unnamed1</plasmid>
    </source>
</reference>
<evidence type="ECO:0000256" key="3">
    <source>
        <dbReference type="ARBA" id="ARBA00022448"/>
    </source>
</evidence>
<dbReference type="AlphaFoldDB" id="A0A4P7LGT6"/>
<dbReference type="GO" id="GO:0046930">
    <property type="term" value="C:pore complex"/>
    <property type="evidence" value="ECO:0007669"/>
    <property type="project" value="UniProtKB-KW"/>
</dbReference>
<dbReference type="OrthoDB" id="8951346at2"/>
<proteinExistence type="predicted"/>
<protein>
    <submittedName>
        <fullName evidence="13">Porin</fullName>
    </submittedName>
</protein>
<dbReference type="Proteomes" id="UP000295294">
    <property type="component" value="Plasmid unnamed1"/>
</dbReference>
<sequence>MKERLLTCAAVGFFSGAAYAQSSVTLYGVVDTNLEYVNRVGSVPLPTNLYNAGAGHSVTRVNSGGVAGSRWGLRGEEDLGAGMKSLFVLESGIQADTGALELNNTLFDRQAFVGLRSDKFGQLTFGRQYTSLFLGLANFMPAAYSVQYEPIGVIAGANFRENNTIQYAAAVGPVTAIAHWSFGVGITLPPTSPFAQQVMVGGNGEVPGRARTDTGYGAALIYTPGAFGFTIDYDQYNPSIAQGSGTNRRIAVAASYTFDGKAKVMGGYRWGQNKDQNSLTVLRDDYYWLGANYQLTPAVELTVEYDYQNVRNLYGNATVANPWQLLFMAKYSLSKRTDLYVSTAYTRNAGLMLESAASGYGASLLLNNTYAPANGQTSMIGVAAGVRHIF</sequence>
<comment type="subunit">
    <text evidence="2">Homotrimer.</text>
</comment>
<geneLocation type="plasmid" evidence="13">
    <name>unnamed1</name>
</geneLocation>
<evidence type="ECO:0000256" key="11">
    <source>
        <dbReference type="SAM" id="SignalP"/>
    </source>
</evidence>